<comment type="caution">
    <text evidence="1">The sequence shown here is derived from an EMBL/GenBank/DDBJ whole genome shotgun (WGS) entry which is preliminary data.</text>
</comment>
<dbReference type="Proteomes" id="UP000031553">
    <property type="component" value="Unassembled WGS sequence"/>
</dbReference>
<protein>
    <submittedName>
        <fullName evidence="1">Uncharacterized protein</fullName>
    </submittedName>
</protein>
<evidence type="ECO:0000313" key="1">
    <source>
        <dbReference type="EMBL" id="KPH86850.1"/>
    </source>
</evidence>
<evidence type="ECO:0000313" key="2">
    <source>
        <dbReference type="Proteomes" id="UP000031553"/>
    </source>
</evidence>
<name>A0A0N1FBE0_9PROT</name>
<sequence length="144" mass="15946">MSGIVEADETFFRRSFKGLHVWGHPGEGIILSRPARPPPGRAHRTARDAARRADARARHARLPTQYGLRHPAQRTIGSCLKPMLAPDAVLCIDTAAVYSGIARETGLYQEPVNISAGERVRDHAFHLQKADLTLRSIYGTNKEQ</sequence>
<dbReference type="AlphaFoldDB" id="A0A0N1FBE0"/>
<accession>A0A0N1FBE0</accession>
<gene>
    <name evidence="1" type="ORF">GLUCOINTEAF2_0202484</name>
</gene>
<proteinExistence type="predicted"/>
<dbReference type="EMBL" id="JUFX02000190">
    <property type="protein sequence ID" value="KPH86850.1"/>
    <property type="molecule type" value="Genomic_DNA"/>
</dbReference>
<organism evidence="1 2">
    <name type="scientific">Komagataeibacter intermedius AF2</name>
    <dbReference type="NCBI Taxonomy" id="1458464"/>
    <lineage>
        <taxon>Bacteria</taxon>
        <taxon>Pseudomonadati</taxon>
        <taxon>Pseudomonadota</taxon>
        <taxon>Alphaproteobacteria</taxon>
        <taxon>Acetobacterales</taxon>
        <taxon>Acetobacteraceae</taxon>
        <taxon>Komagataeibacter</taxon>
    </lineage>
</organism>
<reference evidence="1 2" key="1">
    <citation type="submission" date="2015-07" db="EMBL/GenBank/DDBJ databases">
        <title>Draft Genome Sequence of Komagataeibacter intermedius Strain AF2, Isolated from Kombucha Tea.</title>
        <authorList>
            <person name="Santos R.A."/>
            <person name="Berretta A.A."/>
            <person name="Barud H.S."/>
            <person name="Ribeiro S.J."/>
            <person name="Gonzalez-Garcia L.N."/>
            <person name="Zucchi T.D."/>
            <person name="Goldman G.H."/>
            <person name="Riano-Pachon D.M."/>
        </authorList>
    </citation>
    <scope>NUCLEOTIDE SEQUENCE [LARGE SCALE GENOMIC DNA]</scope>
    <source>
        <strain evidence="1 2">AF2</strain>
    </source>
</reference>